<keyword evidence="1" id="KW-0472">Membrane</keyword>
<organism evidence="2 3">
    <name type="scientific">Thioflexithrix psekupsensis</name>
    <dbReference type="NCBI Taxonomy" id="1570016"/>
    <lineage>
        <taxon>Bacteria</taxon>
        <taxon>Pseudomonadati</taxon>
        <taxon>Pseudomonadota</taxon>
        <taxon>Gammaproteobacteria</taxon>
        <taxon>Thiotrichales</taxon>
        <taxon>Thioflexithrix</taxon>
    </lineage>
</organism>
<proteinExistence type="predicted"/>
<accession>A0A251X5U8</accession>
<dbReference type="RefSeq" id="WP_086488561.1">
    <property type="nucleotide sequence ID" value="NZ_MSLT01000018.1"/>
</dbReference>
<keyword evidence="1" id="KW-1133">Transmembrane helix</keyword>
<evidence type="ECO:0000313" key="2">
    <source>
        <dbReference type="EMBL" id="OUD13115.1"/>
    </source>
</evidence>
<protein>
    <submittedName>
        <fullName evidence="2">Uncharacterized protein</fullName>
    </submittedName>
</protein>
<keyword evidence="3" id="KW-1185">Reference proteome</keyword>
<dbReference type="AlphaFoldDB" id="A0A251X5U8"/>
<keyword evidence="1" id="KW-0812">Transmembrane</keyword>
<dbReference type="Proteomes" id="UP000194798">
    <property type="component" value="Unassembled WGS sequence"/>
</dbReference>
<comment type="caution">
    <text evidence="2">The sequence shown here is derived from an EMBL/GenBank/DDBJ whole genome shotgun (WGS) entry which is preliminary data.</text>
</comment>
<gene>
    <name evidence="2" type="ORF">TPSD3_10735</name>
</gene>
<evidence type="ECO:0000256" key="1">
    <source>
        <dbReference type="SAM" id="Phobius"/>
    </source>
</evidence>
<name>A0A251X5U8_9GAMM</name>
<feature type="transmembrane region" description="Helical" evidence="1">
    <location>
        <begin position="6"/>
        <end position="28"/>
    </location>
</feature>
<dbReference type="EMBL" id="MSLT01000018">
    <property type="protein sequence ID" value="OUD13115.1"/>
    <property type="molecule type" value="Genomic_DNA"/>
</dbReference>
<sequence>MAKESNVSLFWFGLVAVVVIIVSLNGLLSRQQGKQPPAPPPPTETVASVATTTAPAEMVVETTESSAPLPESAALSLPPSEADASVEELPTPVVIIDTSQTIKPIPDPIVTDVIVTETAPPAIPVVTDVIASDTPPPPEVPDTVQEPGLDEWGVVNLSDGGVLLFPPVESAAAMPSALAQHIHTLLAPSGWQLTEEGDMGWMLWSRE</sequence>
<reference evidence="2 3" key="1">
    <citation type="submission" date="2016-12" db="EMBL/GenBank/DDBJ databases">
        <title>Thioflexothrix psekupsii D3 genome sequencing and assembly.</title>
        <authorList>
            <person name="Fomenkov A."/>
            <person name="Vincze T."/>
            <person name="Grabovich M."/>
            <person name="Anton B.P."/>
            <person name="Dubinina G."/>
            <person name="Orlova M."/>
            <person name="Belousova E."/>
            <person name="Roberts R.J."/>
        </authorList>
    </citation>
    <scope>NUCLEOTIDE SEQUENCE [LARGE SCALE GENOMIC DNA]</scope>
    <source>
        <strain evidence="2">D3</strain>
    </source>
</reference>
<evidence type="ECO:0000313" key="3">
    <source>
        <dbReference type="Proteomes" id="UP000194798"/>
    </source>
</evidence>